<evidence type="ECO:0000256" key="2">
    <source>
        <dbReference type="SAM" id="SignalP"/>
    </source>
</evidence>
<accession>A0A0K0EJ87</accession>
<organism evidence="4">
    <name type="scientific">Strongyloides stercoralis</name>
    <name type="common">Threadworm</name>
    <dbReference type="NCBI Taxonomy" id="6248"/>
    <lineage>
        <taxon>Eukaryota</taxon>
        <taxon>Metazoa</taxon>
        <taxon>Ecdysozoa</taxon>
        <taxon>Nematoda</taxon>
        <taxon>Chromadorea</taxon>
        <taxon>Rhabditida</taxon>
        <taxon>Tylenchina</taxon>
        <taxon>Panagrolaimomorpha</taxon>
        <taxon>Strongyloidoidea</taxon>
        <taxon>Strongyloididae</taxon>
        <taxon>Strongyloides</taxon>
    </lineage>
</organism>
<feature type="chain" id="PRO_5005328126" evidence="2">
    <location>
        <begin position="23"/>
        <end position="174"/>
    </location>
</feature>
<evidence type="ECO:0000313" key="5">
    <source>
        <dbReference type="WBParaSite" id="TCONS_00008023.p1"/>
    </source>
</evidence>
<dbReference type="WBParaSite" id="TCONS_00008023.p1">
    <property type="protein sequence ID" value="TCONS_00008023.p1"/>
    <property type="gene ID" value="XLOC_006022"/>
</dbReference>
<feature type="region of interest" description="Disordered" evidence="1">
    <location>
        <begin position="100"/>
        <end position="144"/>
    </location>
</feature>
<sequence length="174" mass="20724">MKKRNFCFYFLLLFLLINVLCAFSISSIFSSNLDTTKQQDDPEKNQEKTLSLGQDTLIKSFISENSIENNRVIRQAGGSRVNNFIRIDNRIEQVSRNPIRRRRTRTSTRPVTRTTTTTVAPRHPPRRKPLRRRRKKTTRSSRIPPPLSSFYYYDPLIHDYDNGYPLPPYYYYYY</sequence>
<name>A0A0K0EJ87_STRER</name>
<evidence type="ECO:0000313" key="4">
    <source>
        <dbReference type="WBParaSite" id="SSTP_0000953600.1"/>
    </source>
</evidence>
<dbReference type="Proteomes" id="UP000035681">
    <property type="component" value="Unplaced"/>
</dbReference>
<feature type="compositionally biased region" description="Basic residues" evidence="1">
    <location>
        <begin position="123"/>
        <end position="139"/>
    </location>
</feature>
<protein>
    <submittedName>
        <fullName evidence="4 5">Uncharacterized protein</fullName>
    </submittedName>
</protein>
<feature type="signal peptide" evidence="2">
    <location>
        <begin position="1"/>
        <end position="22"/>
    </location>
</feature>
<keyword evidence="3" id="KW-1185">Reference proteome</keyword>
<evidence type="ECO:0000313" key="3">
    <source>
        <dbReference type="Proteomes" id="UP000035681"/>
    </source>
</evidence>
<dbReference type="AlphaFoldDB" id="A0A0K0EJ87"/>
<keyword evidence="2" id="KW-0732">Signal</keyword>
<evidence type="ECO:0000256" key="1">
    <source>
        <dbReference type="SAM" id="MobiDB-lite"/>
    </source>
</evidence>
<dbReference type="WBParaSite" id="SSTP_0000953600.1">
    <property type="protein sequence ID" value="SSTP_0000953600.1"/>
    <property type="gene ID" value="SSTP_0000953600"/>
</dbReference>
<proteinExistence type="predicted"/>
<reference evidence="4" key="1">
    <citation type="submission" date="2015-08" db="UniProtKB">
        <authorList>
            <consortium name="WormBaseParasite"/>
        </authorList>
    </citation>
    <scope>IDENTIFICATION</scope>
</reference>
<feature type="compositionally biased region" description="Low complexity" evidence="1">
    <location>
        <begin position="107"/>
        <end position="121"/>
    </location>
</feature>